<sequence length="78" mass="9266">MTSTQYQLSLNFEQVLTLIKQMSEVEKRQLHQELAQELLDHQSNQWPDIILSYEGISDFPAFESYRDELIPLCEMDLF</sequence>
<dbReference type="Proteomes" id="UP000183940">
    <property type="component" value="Unassembled WGS sequence"/>
</dbReference>
<evidence type="ECO:0008006" key="3">
    <source>
        <dbReference type="Google" id="ProtNLM"/>
    </source>
</evidence>
<organism evidence="1 2">
    <name type="scientific">Roseofilum reptotaenium AO1-A</name>
    <dbReference type="NCBI Taxonomy" id="1925591"/>
    <lineage>
        <taxon>Bacteria</taxon>
        <taxon>Bacillati</taxon>
        <taxon>Cyanobacteriota</taxon>
        <taxon>Cyanophyceae</taxon>
        <taxon>Desertifilales</taxon>
        <taxon>Desertifilaceae</taxon>
        <taxon>Roseofilum</taxon>
    </lineage>
</organism>
<name>A0A1L9QK43_9CYAN</name>
<dbReference type="STRING" id="1925591.BI308_24135"/>
<evidence type="ECO:0000313" key="1">
    <source>
        <dbReference type="EMBL" id="OJJ15739.1"/>
    </source>
</evidence>
<comment type="caution">
    <text evidence="1">The sequence shown here is derived from an EMBL/GenBank/DDBJ whole genome shotgun (WGS) entry which is preliminary data.</text>
</comment>
<protein>
    <recommendedName>
        <fullName evidence="3">DUF2281 domain-containing protein</fullName>
    </recommendedName>
</protein>
<evidence type="ECO:0000313" key="2">
    <source>
        <dbReference type="Proteomes" id="UP000183940"/>
    </source>
</evidence>
<gene>
    <name evidence="1" type="ORF">BI308_24135</name>
</gene>
<keyword evidence="2" id="KW-1185">Reference proteome</keyword>
<accession>A0A1L9QK43</accession>
<proteinExistence type="predicted"/>
<dbReference type="AlphaFoldDB" id="A0A1L9QK43"/>
<reference evidence="1" key="1">
    <citation type="submission" date="2016-10" db="EMBL/GenBank/DDBJ databases">
        <title>CRISPR-Cas defence system in Roseofilum reptotaenium: evidence of a bacteriophage-cyanobacterium arms race in the coral black band disease.</title>
        <authorList>
            <person name="Buerger P."/>
            <person name="Wood-Charlson E.M."/>
            <person name="Weynberg K.D."/>
            <person name="Willis B."/>
            <person name="Van Oppen M.J."/>
        </authorList>
    </citation>
    <scope>NUCLEOTIDE SEQUENCE [LARGE SCALE GENOMIC DNA]</scope>
    <source>
        <strain evidence="1">AO1-A</strain>
    </source>
</reference>
<dbReference type="EMBL" id="MLAW01000068">
    <property type="protein sequence ID" value="OJJ15739.1"/>
    <property type="molecule type" value="Genomic_DNA"/>
</dbReference>